<name>V8NTR8_OPHHA</name>
<dbReference type="SMART" id="SM00450">
    <property type="entry name" value="RHOD"/>
    <property type="match status" value="1"/>
</dbReference>
<organism evidence="2 3">
    <name type="scientific">Ophiophagus hannah</name>
    <name type="common">King cobra</name>
    <name type="synonym">Naja hannah</name>
    <dbReference type="NCBI Taxonomy" id="8665"/>
    <lineage>
        <taxon>Eukaryota</taxon>
        <taxon>Metazoa</taxon>
        <taxon>Chordata</taxon>
        <taxon>Craniata</taxon>
        <taxon>Vertebrata</taxon>
        <taxon>Euteleostomi</taxon>
        <taxon>Lepidosauria</taxon>
        <taxon>Squamata</taxon>
        <taxon>Bifurcata</taxon>
        <taxon>Unidentata</taxon>
        <taxon>Episquamata</taxon>
        <taxon>Toxicofera</taxon>
        <taxon>Serpentes</taxon>
        <taxon>Colubroidea</taxon>
        <taxon>Elapidae</taxon>
        <taxon>Elapinae</taxon>
        <taxon>Ophiophagus</taxon>
    </lineage>
</organism>
<dbReference type="GO" id="GO:0016740">
    <property type="term" value="F:transferase activity"/>
    <property type="evidence" value="ECO:0007669"/>
    <property type="project" value="UniProtKB-KW"/>
</dbReference>
<dbReference type="Pfam" id="PF12368">
    <property type="entry name" value="Rhodanese_C"/>
    <property type="match status" value="1"/>
</dbReference>
<dbReference type="PANTHER" id="PTHR43268:SF6">
    <property type="entry name" value="THIOSULFATE SULFURTRANSFERASE_RHODANESE-LIKE DOMAIN-CONTAINING PROTEIN 2"/>
    <property type="match status" value="1"/>
</dbReference>
<evidence type="ECO:0000313" key="2">
    <source>
        <dbReference type="EMBL" id="ETE65073.1"/>
    </source>
</evidence>
<dbReference type="OrthoDB" id="25002at2759"/>
<evidence type="ECO:0000259" key="1">
    <source>
        <dbReference type="PROSITE" id="PS50206"/>
    </source>
</evidence>
<keyword evidence="2" id="KW-0808">Transferase</keyword>
<dbReference type="InterPro" id="IPR020936">
    <property type="entry name" value="TrhO"/>
</dbReference>
<dbReference type="InterPro" id="IPR001763">
    <property type="entry name" value="Rhodanese-like_dom"/>
</dbReference>
<evidence type="ECO:0000313" key="3">
    <source>
        <dbReference type="Proteomes" id="UP000018936"/>
    </source>
</evidence>
<feature type="non-terminal residue" evidence="2">
    <location>
        <position position="1"/>
    </location>
</feature>
<gene>
    <name evidence="2" type="primary">TSTD2</name>
    <name evidence="2" type="ORF">L345_09155</name>
</gene>
<feature type="domain" description="Rhodanese" evidence="1">
    <location>
        <begin position="78"/>
        <end position="153"/>
    </location>
</feature>
<dbReference type="PANTHER" id="PTHR43268">
    <property type="entry name" value="THIOSULFATE SULFURTRANSFERASE/RHODANESE-LIKE DOMAIN-CONTAINING PROTEIN 2"/>
    <property type="match status" value="1"/>
</dbReference>
<sequence>MDAMLSHPLFKGILTKEDFKTSAGGGHCFPDLRIGVFEEIVPMGIHPEKVSYKETGIRLAPNEFHAEVEKYLSQGHNAQMDTILLDCRNFYESKIVDENLDLFRGKRILMYCTGGIRCERGSAYLRSKGVCTEVYHLKGGIHKYLEEFPDGFYRGKLFVFDERYAISSNSDIIAACRYCGKLWDQYRLCSTQLCRQLVLTCQQCQQKGLTACCPLCQEKGLTLASAPSRQTFKEECECTGTRQRVPVECI</sequence>
<dbReference type="SUPFAM" id="SSF52821">
    <property type="entry name" value="Rhodanese/Cell cycle control phosphatase"/>
    <property type="match status" value="1"/>
</dbReference>
<dbReference type="Pfam" id="PF00581">
    <property type="entry name" value="Rhodanese"/>
    <property type="match status" value="1"/>
</dbReference>
<proteinExistence type="predicted"/>
<dbReference type="Gene3D" id="3.40.250.10">
    <property type="entry name" value="Rhodanese-like domain"/>
    <property type="match status" value="1"/>
</dbReference>
<reference evidence="2 3" key="1">
    <citation type="journal article" date="2013" name="Proc. Natl. Acad. Sci. U.S.A.">
        <title>The king cobra genome reveals dynamic gene evolution and adaptation in the snake venom system.</title>
        <authorList>
            <person name="Vonk F.J."/>
            <person name="Casewell N.R."/>
            <person name="Henkel C.V."/>
            <person name="Heimberg A.M."/>
            <person name="Jansen H.J."/>
            <person name="McCleary R.J."/>
            <person name="Kerkkamp H.M."/>
            <person name="Vos R.A."/>
            <person name="Guerreiro I."/>
            <person name="Calvete J.J."/>
            <person name="Wuster W."/>
            <person name="Woods A.E."/>
            <person name="Logan J.M."/>
            <person name="Harrison R.A."/>
            <person name="Castoe T.A."/>
            <person name="de Koning A.P."/>
            <person name="Pollock D.D."/>
            <person name="Yandell M."/>
            <person name="Calderon D."/>
            <person name="Renjifo C."/>
            <person name="Currier R.B."/>
            <person name="Salgado D."/>
            <person name="Pla D."/>
            <person name="Sanz L."/>
            <person name="Hyder A.S."/>
            <person name="Ribeiro J.M."/>
            <person name="Arntzen J.W."/>
            <person name="van den Thillart G.E."/>
            <person name="Boetzer M."/>
            <person name="Pirovano W."/>
            <person name="Dirks R.P."/>
            <person name="Spaink H.P."/>
            <person name="Duboule D."/>
            <person name="McGlinn E."/>
            <person name="Kini R.M."/>
            <person name="Richardson M.K."/>
        </authorList>
    </citation>
    <scope>NUCLEOTIDE SEQUENCE</scope>
    <source>
        <tissue evidence="2">Blood</tissue>
    </source>
</reference>
<accession>V8NTR8</accession>
<dbReference type="PROSITE" id="PS50206">
    <property type="entry name" value="RHODANESE_3"/>
    <property type="match status" value="1"/>
</dbReference>
<dbReference type="Proteomes" id="UP000018936">
    <property type="component" value="Unassembled WGS sequence"/>
</dbReference>
<protein>
    <submittedName>
        <fullName evidence="2">Thiosulfate sulfurtransferase/rhodanese-like domain-containing protein 2</fullName>
    </submittedName>
</protein>
<dbReference type="EMBL" id="AZIM01001995">
    <property type="protein sequence ID" value="ETE65073.1"/>
    <property type="molecule type" value="Genomic_DNA"/>
</dbReference>
<dbReference type="AlphaFoldDB" id="V8NTR8"/>
<dbReference type="InterPro" id="IPR036873">
    <property type="entry name" value="Rhodanese-like_dom_sf"/>
</dbReference>
<comment type="caution">
    <text evidence="2">The sequence shown here is derived from an EMBL/GenBank/DDBJ whole genome shotgun (WGS) entry which is preliminary data.</text>
</comment>
<keyword evidence="3" id="KW-1185">Reference proteome</keyword>
<dbReference type="InterPro" id="IPR022111">
    <property type="entry name" value="Rhodanese_C"/>
</dbReference>